<comment type="caution">
    <text evidence="1">The sequence shown here is derived from an EMBL/GenBank/DDBJ whole genome shotgun (WGS) entry which is preliminary data.</text>
</comment>
<feature type="non-terminal residue" evidence="1">
    <location>
        <position position="36"/>
    </location>
</feature>
<reference evidence="1 2" key="2">
    <citation type="journal article" date="2017" name="Front. Plant Sci.">
        <title>Gene Classification and Mining of Molecular Markers Useful in Red Clover (Trifolium pratense) Breeding.</title>
        <authorList>
            <person name="Istvanek J."/>
            <person name="Dluhosova J."/>
            <person name="Dluhos P."/>
            <person name="Patkova L."/>
            <person name="Nedelnik J."/>
            <person name="Repkova J."/>
        </authorList>
    </citation>
    <scope>NUCLEOTIDE SEQUENCE [LARGE SCALE GENOMIC DNA]</scope>
    <source>
        <strain evidence="2">cv. Tatra</strain>
        <tissue evidence="1">Young leaves</tissue>
    </source>
</reference>
<evidence type="ECO:0000313" key="1">
    <source>
        <dbReference type="EMBL" id="PNX67264.1"/>
    </source>
</evidence>
<evidence type="ECO:0000313" key="2">
    <source>
        <dbReference type="Proteomes" id="UP000236291"/>
    </source>
</evidence>
<protein>
    <submittedName>
        <fullName evidence="1">Uncharacterized protein</fullName>
    </submittedName>
</protein>
<sequence>MVVGLCLEKMVVVVRLCLVKNDDGERVGGGVVTVVL</sequence>
<name>A0A2K3KLT8_TRIPR</name>
<gene>
    <name evidence="1" type="ORF">L195_g063436</name>
</gene>
<dbReference type="Proteomes" id="UP000236291">
    <property type="component" value="Unassembled WGS sequence"/>
</dbReference>
<accession>A0A2K3KLT8</accession>
<reference evidence="1 2" key="1">
    <citation type="journal article" date="2014" name="Am. J. Bot.">
        <title>Genome assembly and annotation for red clover (Trifolium pratense; Fabaceae).</title>
        <authorList>
            <person name="Istvanek J."/>
            <person name="Jaros M."/>
            <person name="Krenek A."/>
            <person name="Repkova J."/>
        </authorList>
    </citation>
    <scope>NUCLEOTIDE SEQUENCE [LARGE SCALE GENOMIC DNA]</scope>
    <source>
        <strain evidence="2">cv. Tatra</strain>
        <tissue evidence="1">Young leaves</tissue>
    </source>
</reference>
<organism evidence="1 2">
    <name type="scientific">Trifolium pratense</name>
    <name type="common">Red clover</name>
    <dbReference type="NCBI Taxonomy" id="57577"/>
    <lineage>
        <taxon>Eukaryota</taxon>
        <taxon>Viridiplantae</taxon>
        <taxon>Streptophyta</taxon>
        <taxon>Embryophyta</taxon>
        <taxon>Tracheophyta</taxon>
        <taxon>Spermatophyta</taxon>
        <taxon>Magnoliopsida</taxon>
        <taxon>eudicotyledons</taxon>
        <taxon>Gunneridae</taxon>
        <taxon>Pentapetalae</taxon>
        <taxon>rosids</taxon>
        <taxon>fabids</taxon>
        <taxon>Fabales</taxon>
        <taxon>Fabaceae</taxon>
        <taxon>Papilionoideae</taxon>
        <taxon>50 kb inversion clade</taxon>
        <taxon>NPAAA clade</taxon>
        <taxon>Hologalegina</taxon>
        <taxon>IRL clade</taxon>
        <taxon>Trifolieae</taxon>
        <taxon>Trifolium</taxon>
    </lineage>
</organism>
<dbReference type="AlphaFoldDB" id="A0A2K3KLT8"/>
<proteinExistence type="predicted"/>
<dbReference type="EMBL" id="ASHM01206422">
    <property type="protein sequence ID" value="PNX67264.1"/>
    <property type="molecule type" value="Genomic_DNA"/>
</dbReference>